<evidence type="ECO:0000313" key="22">
    <source>
        <dbReference type="EMBL" id="SFJ98952.1"/>
    </source>
</evidence>
<dbReference type="GO" id="GO:0003677">
    <property type="term" value="F:DNA binding"/>
    <property type="evidence" value="ECO:0007669"/>
    <property type="project" value="InterPro"/>
</dbReference>
<dbReference type="GO" id="GO:0046872">
    <property type="term" value="F:metal ion binding"/>
    <property type="evidence" value="ECO:0007669"/>
    <property type="project" value="UniProtKB-KW"/>
</dbReference>
<keyword evidence="8 19" id="KW-0479">Metal-binding</keyword>
<dbReference type="NCBIfam" id="NF004316">
    <property type="entry name" value="PRK05711.1"/>
    <property type="match status" value="1"/>
</dbReference>
<feature type="binding site" evidence="18">
    <location>
        <position position="52"/>
    </location>
    <ligand>
        <name>substrate</name>
    </ligand>
</feature>
<evidence type="ECO:0000256" key="4">
    <source>
        <dbReference type="ARBA" id="ARBA00022679"/>
    </source>
</evidence>
<keyword evidence="11 19" id="KW-0460">Magnesium</keyword>
<dbReference type="GO" id="GO:0005829">
    <property type="term" value="C:cytosol"/>
    <property type="evidence" value="ECO:0007669"/>
    <property type="project" value="TreeGrafter"/>
</dbReference>
<dbReference type="SMART" id="SM00479">
    <property type="entry name" value="EXOIII"/>
    <property type="match status" value="1"/>
</dbReference>
<keyword evidence="4 20" id="KW-0808">Transferase</keyword>
<evidence type="ECO:0000256" key="18">
    <source>
        <dbReference type="PIRSR" id="PIRSR606309-2"/>
    </source>
</evidence>
<dbReference type="RefSeq" id="WP_091675905.1">
    <property type="nucleotide sequence ID" value="NZ_FOSN01000001.1"/>
</dbReference>
<dbReference type="NCBIfam" id="TIGR00573">
    <property type="entry name" value="dnaq"/>
    <property type="match status" value="1"/>
</dbReference>
<gene>
    <name evidence="20" type="primary">dnaQ</name>
    <name evidence="22" type="ORF">SAMN05444581_101121</name>
</gene>
<comment type="subunit">
    <text evidence="15 20">DNA polymerase III contains a core (composed of alpha, epsilon and theta chains) that associates with a tau subunit. This core dimerizes to form the POLIII' complex. PolIII' associates with the gamma complex (composed of gamma, delta, delta', psi and chi chains) and with the beta chain to form the complete DNA polymerase III complex.</text>
</comment>
<keyword evidence="13 19" id="KW-0464">Manganese</keyword>
<keyword evidence="12 20" id="KW-0239">DNA-directed DNA polymerase</keyword>
<dbReference type="EMBL" id="FOSN01000001">
    <property type="protein sequence ID" value="SFJ98952.1"/>
    <property type="molecule type" value="Genomic_DNA"/>
</dbReference>
<name>A0A1I3VUS9_9HYPH</name>
<protein>
    <recommendedName>
        <fullName evidence="3 20">DNA polymerase III subunit epsilon</fullName>
        <ecNumber evidence="2 20">2.7.7.7</ecNumber>
    </recommendedName>
</protein>
<dbReference type="InterPro" id="IPR006309">
    <property type="entry name" value="DnaQ_proteo"/>
</dbReference>
<keyword evidence="23" id="KW-1185">Reference proteome</keyword>
<dbReference type="GO" id="GO:0003887">
    <property type="term" value="F:DNA-directed DNA polymerase activity"/>
    <property type="evidence" value="ECO:0007669"/>
    <property type="project" value="UniProtKB-KW"/>
</dbReference>
<evidence type="ECO:0000313" key="23">
    <source>
        <dbReference type="Proteomes" id="UP000198755"/>
    </source>
</evidence>
<dbReference type="InterPro" id="IPR013520">
    <property type="entry name" value="Ribonucl_H"/>
</dbReference>
<dbReference type="InterPro" id="IPR036397">
    <property type="entry name" value="RNaseH_sf"/>
</dbReference>
<evidence type="ECO:0000256" key="6">
    <source>
        <dbReference type="ARBA" id="ARBA00022705"/>
    </source>
</evidence>
<dbReference type="EC" id="2.7.7.7" evidence="2 20"/>
<evidence type="ECO:0000256" key="10">
    <source>
        <dbReference type="ARBA" id="ARBA00022839"/>
    </source>
</evidence>
<dbReference type="AlphaFoldDB" id="A0A1I3VUS9"/>
<evidence type="ECO:0000256" key="20">
    <source>
        <dbReference type="RuleBase" id="RU364087"/>
    </source>
</evidence>
<evidence type="ECO:0000256" key="15">
    <source>
        <dbReference type="ARBA" id="ARBA00026073"/>
    </source>
</evidence>
<dbReference type="CDD" id="cd06131">
    <property type="entry name" value="DNA_pol_III_epsilon_Ecoli_like"/>
    <property type="match status" value="1"/>
</dbReference>
<evidence type="ECO:0000256" key="17">
    <source>
        <dbReference type="PIRSR" id="PIRSR606309-1"/>
    </source>
</evidence>
<feature type="binding site" evidence="19">
    <location>
        <position position="7"/>
    </location>
    <ligand>
        <name>a divalent metal cation</name>
        <dbReference type="ChEBI" id="CHEBI:60240"/>
        <label>1</label>
        <note>catalytic</note>
    </ligand>
</feature>
<evidence type="ECO:0000256" key="12">
    <source>
        <dbReference type="ARBA" id="ARBA00022932"/>
    </source>
</evidence>
<evidence type="ECO:0000256" key="13">
    <source>
        <dbReference type="ARBA" id="ARBA00023211"/>
    </source>
</evidence>
<keyword evidence="10 20" id="KW-0269">Exonuclease</keyword>
<evidence type="ECO:0000256" key="14">
    <source>
        <dbReference type="ARBA" id="ARBA00025483"/>
    </source>
</evidence>
<evidence type="ECO:0000256" key="11">
    <source>
        <dbReference type="ARBA" id="ARBA00022842"/>
    </source>
</evidence>
<sequence length="238" mass="25976">MREIILDTETTGLDPASGHRIVEIGCLELLNAIPTGQSFHVYLDPERDMPEEAFRVHGLSSEFLAGKPTFMQISAEFLAFVADARIVAHNAEFDLRFLNAELARLSAPPISLERVTDTLALARRKYPGASNSLDALCARYGIDASRRTKHGALLDAEILAEVYAELMGGRQATLGFATAAAARETATGLLLKKRPQPLATALTDGELREHESFIESLGPKALWRQYEVASLAQEAAEK</sequence>
<evidence type="ECO:0000256" key="5">
    <source>
        <dbReference type="ARBA" id="ARBA00022695"/>
    </source>
</evidence>
<dbReference type="PANTHER" id="PTHR30231">
    <property type="entry name" value="DNA POLYMERASE III SUBUNIT EPSILON"/>
    <property type="match status" value="1"/>
</dbReference>
<feature type="domain" description="Exonuclease" evidence="21">
    <location>
        <begin position="2"/>
        <end position="172"/>
    </location>
</feature>
<comment type="cofactor">
    <cofactor evidence="1 20">
        <name>Mn(2+)</name>
        <dbReference type="ChEBI" id="CHEBI:29035"/>
    </cofactor>
</comment>
<feature type="binding site" evidence="18">
    <location>
        <position position="9"/>
    </location>
    <ligand>
        <name>substrate</name>
    </ligand>
</feature>
<dbReference type="Pfam" id="PF00929">
    <property type="entry name" value="RNase_T"/>
    <property type="match status" value="1"/>
</dbReference>
<dbReference type="OrthoDB" id="9804290at2"/>
<dbReference type="NCBIfam" id="TIGR01406">
    <property type="entry name" value="dnaQ_proteo"/>
    <property type="match status" value="1"/>
</dbReference>
<evidence type="ECO:0000259" key="21">
    <source>
        <dbReference type="SMART" id="SM00479"/>
    </source>
</evidence>
<feature type="binding site" evidence="18">
    <location>
        <position position="155"/>
    </location>
    <ligand>
        <name>substrate</name>
    </ligand>
</feature>
<accession>A0A1I3VUS9</accession>
<dbReference type="GO" id="GO:0008408">
    <property type="term" value="F:3'-5' exonuclease activity"/>
    <property type="evidence" value="ECO:0007669"/>
    <property type="project" value="TreeGrafter"/>
</dbReference>
<dbReference type="PANTHER" id="PTHR30231:SF41">
    <property type="entry name" value="DNA POLYMERASE III SUBUNIT EPSILON"/>
    <property type="match status" value="1"/>
</dbReference>
<evidence type="ECO:0000256" key="1">
    <source>
        <dbReference type="ARBA" id="ARBA00001936"/>
    </source>
</evidence>
<keyword evidence="6 20" id="KW-0235">DNA replication</keyword>
<feature type="binding site" evidence="19">
    <location>
        <position position="9"/>
    </location>
    <ligand>
        <name>a divalent metal cation</name>
        <dbReference type="ChEBI" id="CHEBI:60240"/>
        <label>1</label>
        <note>catalytic</note>
    </ligand>
</feature>
<evidence type="ECO:0000256" key="19">
    <source>
        <dbReference type="PIRSR" id="PIRSR606309-3"/>
    </source>
</evidence>
<dbReference type="InterPro" id="IPR006054">
    <property type="entry name" value="DnaQ"/>
</dbReference>
<evidence type="ECO:0000256" key="7">
    <source>
        <dbReference type="ARBA" id="ARBA00022722"/>
    </source>
</evidence>
<evidence type="ECO:0000256" key="2">
    <source>
        <dbReference type="ARBA" id="ARBA00012417"/>
    </source>
</evidence>
<dbReference type="GO" id="GO:0045004">
    <property type="term" value="P:DNA replication proofreading"/>
    <property type="evidence" value="ECO:0007669"/>
    <property type="project" value="TreeGrafter"/>
</dbReference>
<feature type="binding site" evidence="18">
    <location>
        <position position="7"/>
    </location>
    <ligand>
        <name>substrate</name>
    </ligand>
</feature>
<evidence type="ECO:0000256" key="3">
    <source>
        <dbReference type="ARBA" id="ARBA00020352"/>
    </source>
</evidence>
<organism evidence="22 23">
    <name type="scientific">Methylocapsa palsarum</name>
    <dbReference type="NCBI Taxonomy" id="1612308"/>
    <lineage>
        <taxon>Bacteria</taxon>
        <taxon>Pseudomonadati</taxon>
        <taxon>Pseudomonadota</taxon>
        <taxon>Alphaproteobacteria</taxon>
        <taxon>Hyphomicrobiales</taxon>
        <taxon>Beijerinckiaceae</taxon>
        <taxon>Methylocapsa</taxon>
    </lineage>
</organism>
<dbReference type="Gene3D" id="3.30.420.10">
    <property type="entry name" value="Ribonuclease H-like superfamily/Ribonuclease H"/>
    <property type="match status" value="1"/>
</dbReference>
<feature type="binding site" evidence="18">
    <location>
        <position position="57"/>
    </location>
    <ligand>
        <name>substrate</name>
    </ligand>
</feature>
<dbReference type="Proteomes" id="UP000198755">
    <property type="component" value="Unassembled WGS sequence"/>
</dbReference>
<evidence type="ECO:0000256" key="16">
    <source>
        <dbReference type="ARBA" id="ARBA00049244"/>
    </source>
</evidence>
<comment type="cofactor">
    <cofactor evidence="19">
        <name>Mg(2+)</name>
        <dbReference type="ChEBI" id="CHEBI:18420"/>
    </cofactor>
    <cofactor evidence="19">
        <name>Mn(2+)</name>
        <dbReference type="ChEBI" id="CHEBI:29035"/>
    </cofactor>
    <text evidence="19">Binds 2 divalent metal cations. Magnesium or manganese.</text>
</comment>
<reference evidence="22 23" key="1">
    <citation type="submission" date="2016-10" db="EMBL/GenBank/DDBJ databases">
        <authorList>
            <person name="de Groot N.N."/>
        </authorList>
    </citation>
    <scope>NUCLEOTIDE SEQUENCE [LARGE SCALE GENOMIC DNA]</scope>
    <source>
        <strain evidence="22 23">NE2</strain>
    </source>
</reference>
<keyword evidence="9 20" id="KW-0378">Hydrolase</keyword>
<dbReference type="FunFam" id="3.30.420.10:FF:000012">
    <property type="entry name" value="DNA polymerase III subunit epsilon"/>
    <property type="match status" value="1"/>
</dbReference>
<keyword evidence="5 20" id="KW-0548">Nucleotidyltransferase</keyword>
<comment type="function">
    <text evidence="14 20">DNA polymerase III is a complex, multichain enzyme responsible for most of the replicative synthesis in bacteria. The epsilon subunit contain the editing function and is a proofreading 3'-5' exonuclease.</text>
</comment>
<dbReference type="InterPro" id="IPR012337">
    <property type="entry name" value="RNaseH-like_sf"/>
</dbReference>
<feature type="binding site" evidence="19">
    <location>
        <position position="155"/>
    </location>
    <ligand>
        <name>a divalent metal cation</name>
        <dbReference type="ChEBI" id="CHEBI:60240"/>
        <label>1</label>
        <note>catalytic</note>
    </ligand>
</feature>
<proteinExistence type="predicted"/>
<dbReference type="SUPFAM" id="SSF53098">
    <property type="entry name" value="Ribonuclease H-like"/>
    <property type="match status" value="1"/>
</dbReference>
<feature type="active site" description="Proton acceptor" evidence="17">
    <location>
        <position position="150"/>
    </location>
</feature>
<keyword evidence="7 20" id="KW-0540">Nuclease</keyword>
<dbReference type="STRING" id="1612308.SAMN05444581_101121"/>
<comment type="catalytic activity">
    <reaction evidence="16 20">
        <text>DNA(n) + a 2'-deoxyribonucleoside 5'-triphosphate = DNA(n+1) + diphosphate</text>
        <dbReference type="Rhea" id="RHEA:22508"/>
        <dbReference type="Rhea" id="RHEA-COMP:17339"/>
        <dbReference type="Rhea" id="RHEA-COMP:17340"/>
        <dbReference type="ChEBI" id="CHEBI:33019"/>
        <dbReference type="ChEBI" id="CHEBI:61560"/>
        <dbReference type="ChEBI" id="CHEBI:173112"/>
        <dbReference type="EC" id="2.7.7.7"/>
    </reaction>
</comment>
<evidence type="ECO:0000256" key="9">
    <source>
        <dbReference type="ARBA" id="ARBA00022801"/>
    </source>
</evidence>
<evidence type="ECO:0000256" key="8">
    <source>
        <dbReference type="ARBA" id="ARBA00022723"/>
    </source>
</evidence>